<accession>A0A0B2W328</accession>
<feature type="region of interest" description="Disordered" evidence="1">
    <location>
        <begin position="30"/>
        <end position="52"/>
    </location>
</feature>
<gene>
    <name evidence="2" type="ORF">Tcan_07847</name>
</gene>
<keyword evidence="3" id="KW-1185">Reference proteome</keyword>
<dbReference type="OrthoDB" id="5877188at2759"/>
<evidence type="ECO:0000313" key="3">
    <source>
        <dbReference type="Proteomes" id="UP000031036"/>
    </source>
</evidence>
<dbReference type="AlphaFoldDB" id="A0A0B2W328"/>
<organism evidence="2 3">
    <name type="scientific">Toxocara canis</name>
    <name type="common">Canine roundworm</name>
    <dbReference type="NCBI Taxonomy" id="6265"/>
    <lineage>
        <taxon>Eukaryota</taxon>
        <taxon>Metazoa</taxon>
        <taxon>Ecdysozoa</taxon>
        <taxon>Nematoda</taxon>
        <taxon>Chromadorea</taxon>
        <taxon>Rhabditida</taxon>
        <taxon>Spirurina</taxon>
        <taxon>Ascaridomorpha</taxon>
        <taxon>Ascaridoidea</taxon>
        <taxon>Toxocaridae</taxon>
        <taxon>Toxocara</taxon>
    </lineage>
</organism>
<feature type="region of interest" description="Disordered" evidence="1">
    <location>
        <begin position="90"/>
        <end position="160"/>
    </location>
</feature>
<evidence type="ECO:0000313" key="2">
    <source>
        <dbReference type="EMBL" id="KHN87590.1"/>
    </source>
</evidence>
<name>A0A0B2W328_TOXCA</name>
<reference evidence="2 3" key="1">
    <citation type="submission" date="2014-11" db="EMBL/GenBank/DDBJ databases">
        <title>Genetic blueprint of the zoonotic pathogen Toxocara canis.</title>
        <authorList>
            <person name="Zhu X.-Q."/>
            <person name="Korhonen P.K."/>
            <person name="Cai H."/>
            <person name="Young N.D."/>
            <person name="Nejsum P."/>
            <person name="von Samson-Himmelstjerna G."/>
            <person name="Boag P.R."/>
            <person name="Tan P."/>
            <person name="Li Q."/>
            <person name="Min J."/>
            <person name="Yang Y."/>
            <person name="Wang X."/>
            <person name="Fang X."/>
            <person name="Hall R.S."/>
            <person name="Hofmann A."/>
            <person name="Sternberg P.W."/>
            <person name="Jex A.R."/>
            <person name="Gasser R.B."/>
        </authorList>
    </citation>
    <scope>NUCLEOTIDE SEQUENCE [LARGE SCALE GENOMIC DNA]</scope>
    <source>
        <strain evidence="2">PN_DK_2014</strain>
    </source>
</reference>
<dbReference type="EMBL" id="JPKZ01000401">
    <property type="protein sequence ID" value="KHN87590.1"/>
    <property type="molecule type" value="Genomic_DNA"/>
</dbReference>
<protein>
    <submittedName>
        <fullName evidence="2">Uncharacterized protein</fullName>
    </submittedName>
</protein>
<evidence type="ECO:0000256" key="1">
    <source>
        <dbReference type="SAM" id="MobiDB-lite"/>
    </source>
</evidence>
<comment type="caution">
    <text evidence="2">The sequence shown here is derived from an EMBL/GenBank/DDBJ whole genome shotgun (WGS) entry which is preliminary data.</text>
</comment>
<sequence length="171" mass="19082">MSAIAWIRRLSHENVETPLVIPPIYMHNCDESSSSSSSTQRDARHSESCTGTPRRRIFAKSWDSARRRLSLPGYAHRHELGLVLHAHRHVGDDSPNKQQQDIGSLPNLVEKAPDSGRLPRPGEHTKRVTVVDRPGQEKAHYTGNRARHRNGNAPKQSTDEVVASSGAVMIY</sequence>
<dbReference type="Proteomes" id="UP000031036">
    <property type="component" value="Unassembled WGS sequence"/>
</dbReference>
<proteinExistence type="predicted"/>
<feature type="compositionally biased region" description="Basic and acidic residues" evidence="1">
    <location>
        <begin position="120"/>
        <end position="140"/>
    </location>
</feature>